<feature type="transmembrane region" description="Helical" evidence="5">
    <location>
        <begin position="64"/>
        <end position="89"/>
    </location>
</feature>
<feature type="transmembrane region" description="Helical" evidence="5">
    <location>
        <begin position="259"/>
        <end position="279"/>
    </location>
</feature>
<comment type="subcellular location">
    <subcellularLocation>
        <location evidence="1">Membrane</location>
        <topology evidence="1">Multi-pass membrane protein</topology>
    </subcellularLocation>
</comment>
<dbReference type="RefSeq" id="WP_034423991.1">
    <property type="nucleotide sequence ID" value="NZ_CP045798.1"/>
</dbReference>
<dbReference type="EMBL" id="CP045798">
    <property type="protein sequence ID" value="QNB46658.1"/>
    <property type="molecule type" value="Genomic_DNA"/>
</dbReference>
<evidence type="ECO:0000256" key="5">
    <source>
        <dbReference type="SAM" id="Phobius"/>
    </source>
</evidence>
<protein>
    <submittedName>
        <fullName evidence="6">Hydrogenase</fullName>
    </submittedName>
</protein>
<sequence length="313" mass="33601">MDYGKLILVGLLQAALIMLAAPLLDGISRRLRARIHSRRGGSIFQTYYDLFKLLKREETVPPQASWVFAATPYILVATLLLLAMIIPSITLMSPLGLVGDLFAVIYLMALVRFFFSLSGLDSGSTFAAAGSSREMMLAVLIEPAMVVVLLTLALLAGSTNLGSISVQVASGQISFLHPAFIIGLLAFLIATAVETGKLPFDLAEAEQELQEGPLTEYSGRGMALMKLALLMKQVIVVALFLALFLPFGGAVDITSGSLILGSIIFLGKLLVFYTLVALIENAVARYRITDVTVITSLSFGIALISFVFYLALS</sequence>
<evidence type="ECO:0000256" key="3">
    <source>
        <dbReference type="ARBA" id="ARBA00022989"/>
    </source>
</evidence>
<evidence type="ECO:0000256" key="1">
    <source>
        <dbReference type="ARBA" id="ARBA00004141"/>
    </source>
</evidence>
<name>A0A7G6E3K4_THEFR</name>
<evidence type="ECO:0000313" key="6">
    <source>
        <dbReference type="EMBL" id="QNB46658.1"/>
    </source>
</evidence>
<keyword evidence="7" id="KW-1185">Reference proteome</keyword>
<dbReference type="AlphaFoldDB" id="A0A7G6E3K4"/>
<evidence type="ECO:0000256" key="4">
    <source>
        <dbReference type="ARBA" id="ARBA00023136"/>
    </source>
</evidence>
<organism evidence="6 7">
    <name type="scientific">Thermanaerosceptrum fracticalcis</name>
    <dbReference type="NCBI Taxonomy" id="1712410"/>
    <lineage>
        <taxon>Bacteria</taxon>
        <taxon>Bacillati</taxon>
        <taxon>Bacillota</taxon>
        <taxon>Clostridia</taxon>
        <taxon>Eubacteriales</taxon>
        <taxon>Peptococcaceae</taxon>
        <taxon>Thermanaerosceptrum</taxon>
    </lineage>
</organism>
<feature type="transmembrane region" description="Helical" evidence="5">
    <location>
        <begin position="6"/>
        <end position="24"/>
    </location>
</feature>
<keyword evidence="3 5" id="KW-1133">Transmembrane helix</keyword>
<dbReference type="OrthoDB" id="9778499at2"/>
<dbReference type="InterPro" id="IPR001694">
    <property type="entry name" value="NADH_UbQ_OxRdtase_su1/FPO"/>
</dbReference>
<dbReference type="InterPro" id="IPR018086">
    <property type="entry name" value="NADH_UbQ_OxRdtase_su1_CS"/>
</dbReference>
<feature type="transmembrane region" description="Helical" evidence="5">
    <location>
        <begin position="175"/>
        <end position="193"/>
    </location>
</feature>
<reference evidence="6 7" key="1">
    <citation type="journal article" date="2019" name="Front. Microbiol.">
        <title>Thermoanaerosceptrum fracticalcis gen. nov. sp. nov., a Novel Fumarate-Fermenting Microorganism From a Deep Fractured Carbonate Aquifer of the US Great Basin.</title>
        <authorList>
            <person name="Hamilton-Brehm S.D."/>
            <person name="Stewart L.E."/>
            <person name="Zavarin M."/>
            <person name="Caldwell M."/>
            <person name="Lawson P.A."/>
            <person name="Onstott T.C."/>
            <person name="Grzymski J."/>
            <person name="Neveux I."/>
            <person name="Lollar B.S."/>
            <person name="Russell C.E."/>
            <person name="Moser D.P."/>
        </authorList>
    </citation>
    <scope>NUCLEOTIDE SEQUENCE [LARGE SCALE GENOMIC DNA]</scope>
    <source>
        <strain evidence="6 7">DRI-13</strain>
    </source>
</reference>
<dbReference type="Proteomes" id="UP000515847">
    <property type="component" value="Chromosome"/>
</dbReference>
<dbReference type="InterPro" id="IPR052561">
    <property type="entry name" value="ComplexI_Subunit1"/>
</dbReference>
<feature type="transmembrane region" description="Helical" evidence="5">
    <location>
        <begin position="291"/>
        <end position="312"/>
    </location>
</feature>
<dbReference type="PANTHER" id="PTHR43359">
    <property type="entry name" value="FORMATE HYDROGENLYASE SUBUNIT 4"/>
    <property type="match status" value="1"/>
</dbReference>
<keyword evidence="4 5" id="KW-0472">Membrane</keyword>
<evidence type="ECO:0000313" key="7">
    <source>
        <dbReference type="Proteomes" id="UP000515847"/>
    </source>
</evidence>
<accession>A0A7G6E3K4</accession>
<feature type="transmembrane region" description="Helical" evidence="5">
    <location>
        <begin position="227"/>
        <end position="247"/>
    </location>
</feature>
<dbReference type="PROSITE" id="PS00668">
    <property type="entry name" value="COMPLEX1_ND1_2"/>
    <property type="match status" value="1"/>
</dbReference>
<feature type="transmembrane region" description="Helical" evidence="5">
    <location>
        <begin position="136"/>
        <end position="155"/>
    </location>
</feature>
<dbReference type="PANTHER" id="PTHR43359:SF1">
    <property type="entry name" value="FORMATE HYDROGENLYASE SUBUNIT 4-RELATED"/>
    <property type="match status" value="1"/>
</dbReference>
<keyword evidence="2 5" id="KW-0812">Transmembrane</keyword>
<proteinExistence type="predicted"/>
<gene>
    <name evidence="6" type="ORF">BR63_10280</name>
</gene>
<evidence type="ECO:0000256" key="2">
    <source>
        <dbReference type="ARBA" id="ARBA00022692"/>
    </source>
</evidence>
<feature type="transmembrane region" description="Helical" evidence="5">
    <location>
        <begin position="95"/>
        <end position="115"/>
    </location>
</feature>
<dbReference type="GO" id="GO:0005886">
    <property type="term" value="C:plasma membrane"/>
    <property type="evidence" value="ECO:0007669"/>
    <property type="project" value="TreeGrafter"/>
</dbReference>
<dbReference type="Pfam" id="PF00146">
    <property type="entry name" value="NADHdh"/>
    <property type="match status" value="1"/>
</dbReference>
<dbReference type="KEGG" id="tfr:BR63_10280"/>